<evidence type="ECO:0000313" key="3">
    <source>
        <dbReference type="EMBL" id="MDH5835486.1"/>
    </source>
</evidence>
<protein>
    <submittedName>
        <fullName evidence="3">Dienelactone hydrolase family protein</fullName>
        <ecNumber evidence="3">3.1.-.-</ecNumber>
    </submittedName>
</protein>
<dbReference type="EC" id="3.1.-.-" evidence="3"/>
<dbReference type="Proteomes" id="UP001156873">
    <property type="component" value="Unassembled WGS sequence"/>
</dbReference>
<dbReference type="GO" id="GO:0016787">
    <property type="term" value="F:hydrolase activity"/>
    <property type="evidence" value="ECO:0007669"/>
    <property type="project" value="UniProtKB-KW"/>
</dbReference>
<keyword evidence="3" id="KW-0378">Hydrolase</keyword>
<dbReference type="EMBL" id="JARXRO010000020">
    <property type="protein sequence ID" value="MDH5835486.1"/>
    <property type="molecule type" value="Genomic_DNA"/>
</dbReference>
<dbReference type="SUPFAM" id="SSF53474">
    <property type="entry name" value="alpha/beta-Hydrolases"/>
    <property type="match status" value="1"/>
</dbReference>
<evidence type="ECO:0000259" key="2">
    <source>
        <dbReference type="Pfam" id="PF01738"/>
    </source>
</evidence>
<feature type="domain" description="Dienelactone hydrolase" evidence="2">
    <location>
        <begin position="48"/>
        <end position="264"/>
    </location>
</feature>
<reference evidence="3 4" key="1">
    <citation type="submission" date="2023-04" db="EMBL/GenBank/DDBJ databases">
        <title>Luteimonas sp. M1R5S59.</title>
        <authorList>
            <person name="Sun J.-Q."/>
        </authorList>
    </citation>
    <scope>NUCLEOTIDE SEQUENCE [LARGE SCALE GENOMIC DNA]</scope>
    <source>
        <strain evidence="3 4">M1R5S59</strain>
    </source>
</reference>
<feature type="signal peptide" evidence="1">
    <location>
        <begin position="1"/>
        <end position="20"/>
    </location>
</feature>
<keyword evidence="4" id="KW-1185">Reference proteome</keyword>
<gene>
    <name evidence="3" type="ORF">QFW81_16360</name>
</gene>
<dbReference type="InterPro" id="IPR002925">
    <property type="entry name" value="Dienelactn_hydro"/>
</dbReference>
<sequence>MRLAASLLALCSVIVLPVTAAAAMKSEPVEWTVDGDTFSGWLVYDDEDDDRRPGLVMVPNWMGVTDDALERAKAVAGDDYVVLVADVYGKGRRPKDSGEAGKLAGALRGDDRSALRARMQAALDTLRAQAGRAPLDTDRIGAFGFCFGGSAALELARAGTDLAGVVSLHGGLAPGAQSPTASKIVSPVLVLNGADDKAVSDADIVAFEQEMDAAGADWQFVDFSGAVHCFAEPSASNDPASNCRYDARAAERAYRMMDGFFEEVFEEE</sequence>
<dbReference type="Gene3D" id="3.40.50.1820">
    <property type="entry name" value="alpha/beta hydrolase"/>
    <property type="match status" value="1"/>
</dbReference>
<dbReference type="InterPro" id="IPR050261">
    <property type="entry name" value="FrsA_esterase"/>
</dbReference>
<accession>A0ABT6JZ01</accession>
<dbReference type="PANTHER" id="PTHR22946:SF4">
    <property type="entry name" value="ESTERASE FRSA"/>
    <property type="match status" value="1"/>
</dbReference>
<feature type="chain" id="PRO_5046115480" evidence="1">
    <location>
        <begin position="21"/>
        <end position="268"/>
    </location>
</feature>
<organism evidence="3 4">
    <name type="scientific">Luteimonas kalidii</name>
    <dbReference type="NCBI Taxonomy" id="3042025"/>
    <lineage>
        <taxon>Bacteria</taxon>
        <taxon>Pseudomonadati</taxon>
        <taxon>Pseudomonadota</taxon>
        <taxon>Gammaproteobacteria</taxon>
        <taxon>Lysobacterales</taxon>
        <taxon>Lysobacteraceae</taxon>
        <taxon>Luteimonas</taxon>
    </lineage>
</organism>
<comment type="caution">
    <text evidence="3">The sequence shown here is derived from an EMBL/GenBank/DDBJ whole genome shotgun (WGS) entry which is preliminary data.</text>
</comment>
<dbReference type="PANTHER" id="PTHR22946">
    <property type="entry name" value="DIENELACTONE HYDROLASE DOMAIN-CONTAINING PROTEIN-RELATED"/>
    <property type="match status" value="1"/>
</dbReference>
<dbReference type="Pfam" id="PF01738">
    <property type="entry name" value="DLH"/>
    <property type="match status" value="1"/>
</dbReference>
<proteinExistence type="predicted"/>
<name>A0ABT6JZ01_9GAMM</name>
<dbReference type="RefSeq" id="WP_280580297.1">
    <property type="nucleotide sequence ID" value="NZ_JARXRO010000020.1"/>
</dbReference>
<evidence type="ECO:0000256" key="1">
    <source>
        <dbReference type="SAM" id="SignalP"/>
    </source>
</evidence>
<keyword evidence="1" id="KW-0732">Signal</keyword>
<evidence type="ECO:0000313" key="4">
    <source>
        <dbReference type="Proteomes" id="UP001156873"/>
    </source>
</evidence>
<dbReference type="InterPro" id="IPR029058">
    <property type="entry name" value="AB_hydrolase_fold"/>
</dbReference>